<dbReference type="Proteomes" id="UP001472677">
    <property type="component" value="Unassembled WGS sequence"/>
</dbReference>
<reference evidence="1 2" key="1">
    <citation type="journal article" date="2024" name="G3 (Bethesda)">
        <title>Genome assembly of Hibiscus sabdariffa L. provides insights into metabolisms of medicinal natural products.</title>
        <authorList>
            <person name="Kim T."/>
        </authorList>
    </citation>
    <scope>NUCLEOTIDE SEQUENCE [LARGE SCALE GENOMIC DNA]</scope>
    <source>
        <strain evidence="1">TK-2024</strain>
        <tissue evidence="1">Old leaves</tissue>
    </source>
</reference>
<evidence type="ECO:0000313" key="2">
    <source>
        <dbReference type="Proteomes" id="UP001472677"/>
    </source>
</evidence>
<proteinExistence type="predicted"/>
<sequence length="83" mass="9451">MVMIRPRGDIWWAFWRVWCTEKGKSRAWERAAASWGARGRVGAIQGSSDPSLDRWIATRSNGRDSAAQGERQGQIRVCFRVSI</sequence>
<accession>A0ABR2G1F8</accession>
<organism evidence="1 2">
    <name type="scientific">Hibiscus sabdariffa</name>
    <name type="common">roselle</name>
    <dbReference type="NCBI Taxonomy" id="183260"/>
    <lineage>
        <taxon>Eukaryota</taxon>
        <taxon>Viridiplantae</taxon>
        <taxon>Streptophyta</taxon>
        <taxon>Embryophyta</taxon>
        <taxon>Tracheophyta</taxon>
        <taxon>Spermatophyta</taxon>
        <taxon>Magnoliopsida</taxon>
        <taxon>eudicotyledons</taxon>
        <taxon>Gunneridae</taxon>
        <taxon>Pentapetalae</taxon>
        <taxon>rosids</taxon>
        <taxon>malvids</taxon>
        <taxon>Malvales</taxon>
        <taxon>Malvaceae</taxon>
        <taxon>Malvoideae</taxon>
        <taxon>Hibiscus</taxon>
    </lineage>
</organism>
<dbReference type="EMBL" id="JBBPBM010000004">
    <property type="protein sequence ID" value="KAK8590187.1"/>
    <property type="molecule type" value="Genomic_DNA"/>
</dbReference>
<keyword evidence="2" id="KW-1185">Reference proteome</keyword>
<protein>
    <submittedName>
        <fullName evidence="1">Uncharacterized protein</fullName>
    </submittedName>
</protein>
<gene>
    <name evidence="1" type="ORF">V6N12_024569</name>
</gene>
<evidence type="ECO:0000313" key="1">
    <source>
        <dbReference type="EMBL" id="KAK8590187.1"/>
    </source>
</evidence>
<name>A0ABR2G1F8_9ROSI</name>
<comment type="caution">
    <text evidence="1">The sequence shown here is derived from an EMBL/GenBank/DDBJ whole genome shotgun (WGS) entry which is preliminary data.</text>
</comment>